<dbReference type="SUPFAM" id="SSF55811">
    <property type="entry name" value="Nudix"/>
    <property type="match status" value="1"/>
</dbReference>
<proteinExistence type="predicted"/>
<dbReference type="Gene3D" id="3.90.79.10">
    <property type="entry name" value="Nucleoside Triphosphate Pyrophosphohydrolase"/>
    <property type="match status" value="1"/>
</dbReference>
<dbReference type="STRING" id="316056.RPC_3722"/>
<dbReference type="HOGENOM" id="CLU_062658_6_1_5"/>
<dbReference type="PANTHER" id="PTHR11839:SF5">
    <property type="entry name" value="ADP-RIBOSE PYROPHOSPHATASE"/>
    <property type="match status" value="1"/>
</dbReference>
<evidence type="ECO:0000313" key="4">
    <source>
        <dbReference type="EMBL" id="ABD89257.1"/>
    </source>
</evidence>
<gene>
    <name evidence="4" type="ordered locus">RPC_3722</name>
</gene>
<keyword evidence="2" id="KW-0460">Magnesium</keyword>
<protein>
    <submittedName>
        <fullName evidence="4">Nucleoside diphosphate pyrophosphatase</fullName>
    </submittedName>
</protein>
<reference evidence="4" key="1">
    <citation type="submission" date="2006-03" db="EMBL/GenBank/DDBJ databases">
        <title>Complete sequence of Rhodopseudomonas palustris BisB18.</title>
        <authorList>
            <consortium name="US DOE Joint Genome Institute"/>
            <person name="Copeland A."/>
            <person name="Lucas S."/>
            <person name="Lapidus A."/>
            <person name="Barry K."/>
            <person name="Detter J.C."/>
            <person name="Glavina del Rio T."/>
            <person name="Hammon N."/>
            <person name="Israni S."/>
            <person name="Dalin E."/>
            <person name="Tice H."/>
            <person name="Pitluck S."/>
            <person name="Chain P."/>
            <person name="Malfatti S."/>
            <person name="Shin M."/>
            <person name="Vergez L."/>
            <person name="Schmutz J."/>
            <person name="Larimer F."/>
            <person name="Land M."/>
            <person name="Hauser L."/>
            <person name="Pelletier D.A."/>
            <person name="Kyrpides N."/>
            <person name="Anderson I."/>
            <person name="Oda Y."/>
            <person name="Harwood C.S."/>
            <person name="Richardson P."/>
        </authorList>
    </citation>
    <scope>NUCLEOTIDE SEQUENCE [LARGE SCALE GENOMIC DNA]</scope>
    <source>
        <strain evidence="4">BisB18</strain>
    </source>
</reference>
<dbReference type="eggNOG" id="COG0494">
    <property type="taxonomic scope" value="Bacteria"/>
</dbReference>
<dbReference type="AlphaFoldDB" id="Q210C9"/>
<dbReference type="EMBL" id="CP000301">
    <property type="protein sequence ID" value="ABD89257.1"/>
    <property type="molecule type" value="Genomic_DNA"/>
</dbReference>
<dbReference type="InterPro" id="IPR015797">
    <property type="entry name" value="NUDIX_hydrolase-like_dom_sf"/>
</dbReference>
<evidence type="ECO:0000259" key="3">
    <source>
        <dbReference type="PROSITE" id="PS51462"/>
    </source>
</evidence>
<dbReference type="KEGG" id="rpc:RPC_3722"/>
<dbReference type="Pfam" id="PF00293">
    <property type="entry name" value="NUDIX"/>
    <property type="match status" value="1"/>
</dbReference>
<accession>Q210C9</accession>
<dbReference type="PROSITE" id="PS51462">
    <property type="entry name" value="NUDIX"/>
    <property type="match status" value="1"/>
</dbReference>
<name>Q210C9_RHOPB</name>
<keyword evidence="1" id="KW-0378">Hydrolase</keyword>
<dbReference type="GO" id="GO:0019693">
    <property type="term" value="P:ribose phosphate metabolic process"/>
    <property type="evidence" value="ECO:0007669"/>
    <property type="project" value="TreeGrafter"/>
</dbReference>
<dbReference type="InterPro" id="IPR000086">
    <property type="entry name" value="NUDIX_hydrolase_dom"/>
</dbReference>
<evidence type="ECO:0000256" key="2">
    <source>
        <dbReference type="ARBA" id="ARBA00022842"/>
    </source>
</evidence>
<evidence type="ECO:0000256" key="1">
    <source>
        <dbReference type="ARBA" id="ARBA00022801"/>
    </source>
</evidence>
<feature type="domain" description="Nudix hydrolase" evidence="3">
    <location>
        <begin position="56"/>
        <end position="194"/>
    </location>
</feature>
<dbReference type="RefSeq" id="WP_011474139.1">
    <property type="nucleotide sequence ID" value="NC_007925.1"/>
</dbReference>
<organism evidence="4">
    <name type="scientific">Rhodopseudomonas palustris (strain BisB18)</name>
    <dbReference type="NCBI Taxonomy" id="316056"/>
    <lineage>
        <taxon>Bacteria</taxon>
        <taxon>Pseudomonadati</taxon>
        <taxon>Pseudomonadota</taxon>
        <taxon>Alphaproteobacteria</taxon>
        <taxon>Hyphomicrobiales</taxon>
        <taxon>Nitrobacteraceae</taxon>
        <taxon>Rhodopseudomonas</taxon>
    </lineage>
</organism>
<dbReference type="GO" id="GO:0005829">
    <property type="term" value="C:cytosol"/>
    <property type="evidence" value="ECO:0007669"/>
    <property type="project" value="TreeGrafter"/>
</dbReference>
<dbReference type="PANTHER" id="PTHR11839">
    <property type="entry name" value="UDP/ADP-SUGAR PYROPHOSPHATASE"/>
    <property type="match status" value="1"/>
</dbReference>
<dbReference type="GO" id="GO:0019144">
    <property type="term" value="F:ADP-sugar diphosphatase activity"/>
    <property type="evidence" value="ECO:0007669"/>
    <property type="project" value="TreeGrafter"/>
</dbReference>
<dbReference type="GO" id="GO:0006753">
    <property type="term" value="P:nucleoside phosphate metabolic process"/>
    <property type="evidence" value="ECO:0007669"/>
    <property type="project" value="TreeGrafter"/>
</dbReference>
<sequence>MNDQQTTAAIIADQAAEVTISEPSLIGRGFMAYQRFDISLHRDGEPPLQQRRDLLRANKVAAVLPVDLARGEVVLIRQFRLTAHLVSGRGEMVEIVAGRVDPGETPAEAAARECVEEIGAAPSRLVELFSVLPTPGITDESVTFFLGLIDASNLPERCGLAEETEEIRPFAVPIDAAIAALDSGLVANALLVSALQWLALHRDRLQDYAKHPAA</sequence>
<dbReference type="OrthoDB" id="5292471at2"/>